<accession>A0A0P4VXN5</accession>
<feature type="domain" description="URB1 C-terminal" evidence="2">
    <location>
        <begin position="1517"/>
        <end position="1703"/>
    </location>
</feature>
<proteinExistence type="predicted"/>
<dbReference type="GO" id="GO:0000463">
    <property type="term" value="P:maturation of LSU-rRNA from tricistronic rRNA transcript (SSU-rRNA, 5.8S rRNA, LSU-rRNA)"/>
    <property type="evidence" value="ECO:0007669"/>
    <property type="project" value="TreeGrafter"/>
</dbReference>
<dbReference type="EMBL" id="GDRN01105388">
    <property type="protein sequence ID" value="JAI57743.1"/>
    <property type="molecule type" value="Transcribed_RNA"/>
</dbReference>
<evidence type="ECO:0000259" key="2">
    <source>
        <dbReference type="Pfam" id="PF16201"/>
    </source>
</evidence>
<dbReference type="Pfam" id="PF11707">
    <property type="entry name" value="Npa1"/>
    <property type="match status" value="1"/>
</dbReference>
<dbReference type="PANTHER" id="PTHR13500:SF0">
    <property type="entry name" value="NUCLEOLAR PRE-RIBOSOMAL-ASSOCIATED PROTEIN 1"/>
    <property type="match status" value="1"/>
</dbReference>
<dbReference type="GO" id="GO:0000466">
    <property type="term" value="P:maturation of 5.8S rRNA from tricistronic rRNA transcript (SSU-rRNA, 5.8S rRNA, LSU-rRNA)"/>
    <property type="evidence" value="ECO:0007669"/>
    <property type="project" value="TreeGrafter"/>
</dbReference>
<feature type="domain" description="URB1 N-terminal" evidence="1">
    <location>
        <begin position="46"/>
        <end position="367"/>
    </location>
</feature>
<name>A0A0P4VXN5_SCYOL</name>
<dbReference type="Pfam" id="PF16201">
    <property type="entry name" value="NopRA1"/>
    <property type="match status" value="1"/>
</dbReference>
<dbReference type="InterPro" id="IPR021714">
    <property type="entry name" value="URB1_N"/>
</dbReference>
<evidence type="ECO:0008006" key="4">
    <source>
        <dbReference type="Google" id="ProtNLM"/>
    </source>
</evidence>
<sequence length="1967" mass="223228">MKVDALLKELEGNLPIAALNEFNTAVEESSEPQGIIHGLLLASRRCNEILDLLLAEKRTHAELATIFTTLGHIVLNIAGELTEYSHVGLHITQQLLHNHETSIYKLTTSTSTNRALKSVLRCLTGMVMIGGEAANEVLSTLDWEKINIGVIAHRQSLKDVFDVRSWCIYLILAFLNSSEEPNLIKQFLHKKDLLPAIFPGLVWDPCERVINVLKIMHESVLLNRSVTKTMKIDIFTPATTKYLLELYKWMGPVGKLAKGGNLEDLESDLAKEILKDRAQIKEVLHKFLLTLCTSTSHGIIFKEKVQGGSIKSNNWCVYKILSNLKTPWESPEESELMSSFLGKCPDLLKTYLPTLKSSLKPRPTRAFVSLMDMVTHIIDNQTPWLKLETHGLEGTVGCIIPQPLIHPYIKSLLESYHSLVRFSGIMLVLTMLSKTKETIENIKNSKELSQEVKHHTREKVMKMVFKVLKPDPIIGCWEIATHQETTKISKEELSSVENLEQPHKISELLNIAKVLSLYNELQPKEALHEVVDPLKMLGIIQMLPTSDDDSSERTKEKLELQVLCLELIAHSKQSLEIVVDTSATVDEYNEKIKENILYKLISTYAQSRKATVTNKDEDLKVLLTEKCFRILSNALAKVGLPAHYDGSVKFWLRHITIEREAKLTSFLTRVIQKTVQSLHHYTDVIIKITSQLKENTSEEMESSFMDSFEIMEVADNQEVSSISVSLPFSRLVLGAVDLLEEESDPDYIDYFSKVITDYQYSVNDPELLTAFLLHNDKIMTPTLADYLRAWCRESTGESQNINVLGENPSLSEILKYLFMTNDVLSVEKSLDFETLTEMISASDLDLIISQLLLYIHLKSDIKKNKKKVQKIYVDLLRQIYSLLEGNSPNKAKYVLQTVLEHPRILKAFKPFSTKSSPVTEMTRDFIATILEKHPELVSKTVPYFHNIMKALEVHLSKNDIVNYWDPLSPFIMSIHTVVSYEAAEQMLTTCLKTPCSTSDTLESLLIEVLKLILRTTSAKRKLKEESVELLFRKFFEWGRVKEVSASQEVLSQHAEALLIQVLSPAAIEQLTTGDLKSLLQLQPPCPDLCCHIVKQHPQHSHTLAKYLKKHGTVLPHQAPLLTQLLNQSDIAETATGALIKVLNEIKMWVLDTEGEEDETRQLLPHVFRMELLDEETLTDVCHKLYEEIVTKKQPPPKKLLSLLPVFKALSKSGRKASQADLPEEHLSVLHICLSCIRTTYQKENQRSDLLLSVAGLVSEVIPKINESSLQSSLTSNKLWSSFVKQVLRIGIIDPNLGPDMIQTLNQLSSVTYKKDRNNRNYENNENGESVLPINTLYQMIIGHSQYLTLMFNQEEEWEKLKEKVVSLQQTLVDCEETVCQESHVPILLGAYGASMSVLDQRILKLLFTYEKKGFMTSYQPVLWGKAAIVHFGVKSQTIGLFRDPMPEQVLGLLNMDRILHTCYNFNTRLPLEPTDICKEDKTLYDVRFLLPLMLYLATEERLSEIDYAECGAVVLGLIALTSHQQPVWGVGAAILRHMVDKMEKSRHKRLSLPWFWMVGVVSCALNGMKRRLPALTTHFLIHASQLLSQPEHPLYHIVLNYVFLKPDFKLYFVPELFRLYNSAHITDSRKHRSFLLSILSSGIRQIIDYKISQRSFTATLMMGMLQAPSADTELKVQVLEVLEAMVRIPLGAVELVRQHSLLTVLSAVSSADGHDLPSSKSSHLLLLSSVVKVLNTLWETVFESTTRKDIIASDIPEEQLLELDDSHAETKTSPETIIYHPKRIKLDLESYSSPENSDADVDKEDEKLKDSNVPLQKLLPPLFIHEYLNTLKLLLPAVIANSPPTTLATYLQLVSEVVLYVETIAESSSKKQRIRLAALAPDTMKEQVFQRIQWNILHEHLQGTMSDDEEVKLLGTKSKDFLEKWRSEPLSITLQKVKHSQPDAENSHHGIIEMKEAVLKLLNVLGR</sequence>
<dbReference type="InterPro" id="IPR032436">
    <property type="entry name" value="URB1_C"/>
</dbReference>
<protein>
    <recommendedName>
        <fullName evidence="4">Nucleolar pre-ribosomal-associated protein 1</fullName>
    </recommendedName>
</protein>
<dbReference type="GO" id="GO:0005730">
    <property type="term" value="C:nucleolus"/>
    <property type="evidence" value="ECO:0007669"/>
    <property type="project" value="TreeGrafter"/>
</dbReference>
<dbReference type="InterPro" id="IPR039844">
    <property type="entry name" value="URB1"/>
</dbReference>
<organism evidence="3">
    <name type="scientific">Scylla olivacea</name>
    <name type="common">Orange mud crab</name>
    <name type="synonym">Cancer olivacea</name>
    <dbReference type="NCBI Taxonomy" id="85551"/>
    <lineage>
        <taxon>Eukaryota</taxon>
        <taxon>Metazoa</taxon>
        <taxon>Ecdysozoa</taxon>
        <taxon>Arthropoda</taxon>
        <taxon>Crustacea</taxon>
        <taxon>Multicrustacea</taxon>
        <taxon>Malacostraca</taxon>
        <taxon>Eumalacostraca</taxon>
        <taxon>Eucarida</taxon>
        <taxon>Decapoda</taxon>
        <taxon>Pleocyemata</taxon>
        <taxon>Brachyura</taxon>
        <taxon>Eubrachyura</taxon>
        <taxon>Portunoidea</taxon>
        <taxon>Portunidae</taxon>
        <taxon>Portuninae</taxon>
        <taxon>Scylla</taxon>
    </lineage>
</organism>
<reference evidence="3" key="1">
    <citation type="submission" date="2015-09" db="EMBL/GenBank/DDBJ databases">
        <title>Scylla olivacea transcriptome.</title>
        <authorList>
            <person name="Ikhwanuddin M."/>
        </authorList>
    </citation>
    <scope>NUCLEOTIDE SEQUENCE</scope>
</reference>
<dbReference type="PANTHER" id="PTHR13500">
    <property type="entry name" value="NUCLEOLAR PRERIBOSOMAL-ASSOCIATED PROTEIN 1"/>
    <property type="match status" value="1"/>
</dbReference>
<evidence type="ECO:0000259" key="1">
    <source>
        <dbReference type="Pfam" id="PF11707"/>
    </source>
</evidence>
<evidence type="ECO:0000313" key="3">
    <source>
        <dbReference type="EMBL" id="JAI57743.1"/>
    </source>
</evidence>